<evidence type="ECO:0000313" key="2">
    <source>
        <dbReference type="Proteomes" id="UP001143910"/>
    </source>
</evidence>
<accession>A0ACC1N5Y0</accession>
<evidence type="ECO:0000313" key="1">
    <source>
        <dbReference type="EMBL" id="KAJ2974500.1"/>
    </source>
</evidence>
<sequence length="629" mass="70669">MRLASQSLQAELAEPAGFGVPDQAEYAAAAFTASSLLESPGGFTPSFTQIIGNGIPTAVEAQWSSTLGPDVLAQPSSFDELEDPGMPNFWSPQYRGSPLPGLNSADVHSHPEHHGLSPVNDQHATLTNRADRSSSFIGYSNESDPFLLEHYPHDPSDELDFFMVTYRRPSPHDVSAGFAPIHFLQSKVEAATQSQEVMGKCIALTNERKLLDELVSHDMGVALLRLYQRFVFQNLPIFSRTDLHAGEKDFMRTASPGVLAGIYALALPFTSWDEQLCLDNAYSKPDASKLWQISYSCLQKQLHFPSLAAVQLCLLLLNTTTYDPVAVESPFAWSLACSMLSLAQSLGLHVDPSSWKIPPSEARLRRRLWWTVVVEHNWRAVTHGRSSMIRDDDCNVAPITRADFIFGSDTSTITADYFVLLCSLTNIVTEICRNFFTLRAVSNSQNIGDIAQRARPLQQSLLLWLESLPPSLRLEARVDDEADEIPQSRGTLHIFYYTAHILLFRAMLRPIVRQHHADAEASVADEMLQGCRDFMRMLITVVRNLDLKYISAFWPGYARHCFCYPGLFCYMLCFQKQSLQVSPGDRELLATWRNVLRARVASWPLLRFAIVKVDAIFWKKLNHTRKEAI</sequence>
<gene>
    <name evidence="1" type="ORF">NQ176_g6026</name>
</gene>
<name>A0ACC1N5Y0_9HYPO</name>
<dbReference type="Proteomes" id="UP001143910">
    <property type="component" value="Unassembled WGS sequence"/>
</dbReference>
<keyword evidence="2" id="KW-1185">Reference proteome</keyword>
<dbReference type="EMBL" id="JANJQO010000822">
    <property type="protein sequence ID" value="KAJ2974500.1"/>
    <property type="molecule type" value="Genomic_DNA"/>
</dbReference>
<reference evidence="1" key="1">
    <citation type="submission" date="2022-08" db="EMBL/GenBank/DDBJ databases">
        <title>Genome Sequence of Lecanicillium fungicola.</title>
        <authorList>
            <person name="Buettner E."/>
        </authorList>
    </citation>
    <scope>NUCLEOTIDE SEQUENCE</scope>
    <source>
        <strain evidence="1">Babe33</strain>
    </source>
</reference>
<proteinExistence type="predicted"/>
<protein>
    <submittedName>
        <fullName evidence="1">Uncharacterized protein</fullName>
    </submittedName>
</protein>
<organism evidence="1 2">
    <name type="scientific">Zarea fungicola</name>
    <dbReference type="NCBI Taxonomy" id="93591"/>
    <lineage>
        <taxon>Eukaryota</taxon>
        <taxon>Fungi</taxon>
        <taxon>Dikarya</taxon>
        <taxon>Ascomycota</taxon>
        <taxon>Pezizomycotina</taxon>
        <taxon>Sordariomycetes</taxon>
        <taxon>Hypocreomycetidae</taxon>
        <taxon>Hypocreales</taxon>
        <taxon>Cordycipitaceae</taxon>
        <taxon>Zarea</taxon>
    </lineage>
</organism>
<comment type="caution">
    <text evidence="1">The sequence shown here is derived from an EMBL/GenBank/DDBJ whole genome shotgun (WGS) entry which is preliminary data.</text>
</comment>